<name>A0ABC9CQJ9_9POAL</name>
<proteinExistence type="predicted"/>
<organism evidence="2 3">
    <name type="scientific">Urochloa decumbens</name>
    <dbReference type="NCBI Taxonomy" id="240449"/>
    <lineage>
        <taxon>Eukaryota</taxon>
        <taxon>Viridiplantae</taxon>
        <taxon>Streptophyta</taxon>
        <taxon>Embryophyta</taxon>
        <taxon>Tracheophyta</taxon>
        <taxon>Spermatophyta</taxon>
        <taxon>Magnoliopsida</taxon>
        <taxon>Liliopsida</taxon>
        <taxon>Poales</taxon>
        <taxon>Poaceae</taxon>
        <taxon>PACMAD clade</taxon>
        <taxon>Panicoideae</taxon>
        <taxon>Panicodae</taxon>
        <taxon>Paniceae</taxon>
        <taxon>Melinidinae</taxon>
        <taxon>Urochloa</taxon>
    </lineage>
</organism>
<keyword evidence="3" id="KW-1185">Reference proteome</keyword>
<sequence length="372" mass="41808">MASDDGDDGSKSVCMAEKHDDELEENVDLELEPFFYDEAEAVADHERRMQREKEEACKEERRVWAANVNKATMDAILDYDPKQGGRYYNRFYMADFSRFDLDEESPFDPMRHTDRVFIKGDRYAQLDAVNILSVKIASLDVNFPINVYGTVIARDSIDWKCVYLFRREKGHPQLITSKDESLILTGPKRGLVLLGDAYVEIDLKITDDQGQEEEELSKGFLTIRGIAGRYLDKSVVESKDLATRLSTTEVTYAVVNKAVEATISIEVTQGEFYGKITACTTVIPNHLVLHDSKVQVAGVMNNNGKGVIQLLRSIVSIGLEEKLLLTIVSQTGDTEYQEIVAFTPDIKGRAGVEITLGITKMLVKVAWSLTEQ</sequence>
<evidence type="ECO:0000313" key="2">
    <source>
        <dbReference type="EMBL" id="CAL5024311.1"/>
    </source>
</evidence>
<dbReference type="EMBL" id="OZ075113">
    <property type="protein sequence ID" value="CAL5024311.1"/>
    <property type="molecule type" value="Genomic_DNA"/>
</dbReference>
<dbReference type="PANTHER" id="PTHR33065">
    <property type="entry name" value="OS07G0486400 PROTEIN"/>
    <property type="match status" value="1"/>
</dbReference>
<protein>
    <recommendedName>
        <fullName evidence="1">DUF6598 domain-containing protein</fullName>
    </recommendedName>
</protein>
<reference evidence="3" key="1">
    <citation type="submission" date="2024-06" db="EMBL/GenBank/DDBJ databases">
        <authorList>
            <person name="Ryan C."/>
        </authorList>
    </citation>
    <scope>NUCLEOTIDE SEQUENCE [LARGE SCALE GENOMIC DNA]</scope>
</reference>
<dbReference type="AlphaFoldDB" id="A0ABC9CQJ9"/>
<dbReference type="PANTHER" id="PTHR33065:SF64">
    <property type="entry name" value="OS05G0109100 PROTEIN"/>
    <property type="match status" value="1"/>
</dbReference>
<gene>
    <name evidence="2" type="ORF">URODEC1_LOCUS77456</name>
</gene>
<dbReference type="Proteomes" id="UP001497457">
    <property type="component" value="Chromosome 3rd"/>
</dbReference>
<dbReference type="InterPro" id="IPR046533">
    <property type="entry name" value="DUF6598"/>
</dbReference>
<reference evidence="2 3" key="2">
    <citation type="submission" date="2024-10" db="EMBL/GenBank/DDBJ databases">
        <authorList>
            <person name="Ryan C."/>
        </authorList>
    </citation>
    <scope>NUCLEOTIDE SEQUENCE [LARGE SCALE GENOMIC DNA]</scope>
</reference>
<accession>A0ABC9CQJ9</accession>
<evidence type="ECO:0000313" key="3">
    <source>
        <dbReference type="Proteomes" id="UP001497457"/>
    </source>
</evidence>
<dbReference type="Pfam" id="PF20241">
    <property type="entry name" value="DUF6598"/>
    <property type="match status" value="1"/>
</dbReference>
<evidence type="ECO:0000259" key="1">
    <source>
        <dbReference type="Pfam" id="PF20241"/>
    </source>
</evidence>
<feature type="domain" description="DUF6598" evidence="1">
    <location>
        <begin position="129"/>
        <end position="365"/>
    </location>
</feature>